<dbReference type="AlphaFoldDB" id="A0A0G1K555"/>
<gene>
    <name evidence="4" type="ORF">UW32_C0003G0087</name>
</gene>
<feature type="domain" description="Peptidoglycan binding-like" evidence="3">
    <location>
        <begin position="90"/>
        <end position="130"/>
    </location>
</feature>
<dbReference type="InterPro" id="IPR036366">
    <property type="entry name" value="PGBDSf"/>
</dbReference>
<reference evidence="4 5" key="1">
    <citation type="journal article" date="2015" name="Nature">
        <title>rRNA introns, odd ribosomes, and small enigmatic genomes across a large radiation of phyla.</title>
        <authorList>
            <person name="Brown C.T."/>
            <person name="Hug L.A."/>
            <person name="Thomas B.C."/>
            <person name="Sharon I."/>
            <person name="Castelle C.J."/>
            <person name="Singh A."/>
            <person name="Wilkins M.J."/>
            <person name="Williams K.H."/>
            <person name="Banfield J.F."/>
        </authorList>
    </citation>
    <scope>NUCLEOTIDE SEQUENCE [LARGE SCALE GENOMIC DNA]</scope>
</reference>
<proteinExistence type="predicted"/>
<protein>
    <recommendedName>
        <fullName evidence="3">Peptidoglycan binding-like domain-containing protein</fullName>
    </recommendedName>
</protein>
<dbReference type="EMBL" id="LCHW01000003">
    <property type="protein sequence ID" value="KKT42984.1"/>
    <property type="molecule type" value="Genomic_DNA"/>
</dbReference>
<evidence type="ECO:0000313" key="5">
    <source>
        <dbReference type="Proteomes" id="UP000034051"/>
    </source>
</evidence>
<evidence type="ECO:0000256" key="2">
    <source>
        <dbReference type="SAM" id="SignalP"/>
    </source>
</evidence>
<evidence type="ECO:0000256" key="1">
    <source>
        <dbReference type="SAM" id="Coils"/>
    </source>
</evidence>
<dbReference type="InterPro" id="IPR002477">
    <property type="entry name" value="Peptidoglycan-bd-like"/>
</dbReference>
<sequence>MNIKRNIVTILVVGIIFGNAFVASAQTTTTASTTTATLQSLIQTLQKQIESLTVQLQTLQKAQAQPQTATNTVGMTDVLQLIEQLKEGSSGEKVRTLQTILAADINIYPEGIITGYYGKLTARAVRRFQSLEQSRNIAKSSEKILAESPVQLSGKVQNTTQDRSSREEAYRKLIDEQNRVDGEKIQADLLRRNQESAEADRKRIEEERIHAEEERLKEQRDTYTEHEQYPIILSLEDSKGNTYKTSMYNQYKGPYISWPSEGSRILRVGDTFKATVIAKDPQGRGIEYNWESNSRPFMDSVSLENNRLKYVSNNTLEYKITEEDLKSVGETFRLVWHIRAISAGYYRFGGGQYDDSGYIDYKIVQ</sequence>
<organism evidence="4 5">
    <name type="scientific">Candidatus Wolfebacteria bacterium GW2011_GWE2_44_13</name>
    <dbReference type="NCBI Taxonomy" id="1619017"/>
    <lineage>
        <taxon>Bacteria</taxon>
        <taxon>Candidatus Wolfeibacteriota</taxon>
    </lineage>
</organism>
<keyword evidence="1" id="KW-0175">Coiled coil</keyword>
<dbReference type="Pfam" id="PF01471">
    <property type="entry name" value="PG_binding_1"/>
    <property type="match status" value="1"/>
</dbReference>
<feature type="chain" id="PRO_5002538005" description="Peptidoglycan binding-like domain-containing protein" evidence="2">
    <location>
        <begin position="26"/>
        <end position="365"/>
    </location>
</feature>
<dbReference type="Proteomes" id="UP000034051">
    <property type="component" value="Unassembled WGS sequence"/>
</dbReference>
<dbReference type="Gene3D" id="1.10.101.10">
    <property type="entry name" value="PGBD-like superfamily/PGBD"/>
    <property type="match status" value="1"/>
</dbReference>
<comment type="caution">
    <text evidence="4">The sequence shown here is derived from an EMBL/GenBank/DDBJ whole genome shotgun (WGS) entry which is preliminary data.</text>
</comment>
<feature type="signal peptide" evidence="2">
    <location>
        <begin position="1"/>
        <end position="25"/>
    </location>
</feature>
<evidence type="ECO:0000313" key="4">
    <source>
        <dbReference type="EMBL" id="KKT42984.1"/>
    </source>
</evidence>
<feature type="coiled-coil region" evidence="1">
    <location>
        <begin position="187"/>
        <end position="222"/>
    </location>
</feature>
<keyword evidence="2" id="KW-0732">Signal</keyword>
<name>A0A0G1K555_9BACT</name>
<evidence type="ECO:0000259" key="3">
    <source>
        <dbReference type="Pfam" id="PF01471"/>
    </source>
</evidence>
<dbReference type="SUPFAM" id="SSF47090">
    <property type="entry name" value="PGBD-like"/>
    <property type="match status" value="1"/>
</dbReference>
<dbReference type="InterPro" id="IPR036365">
    <property type="entry name" value="PGBD-like_sf"/>
</dbReference>
<accession>A0A0G1K555</accession>
<feature type="coiled-coil region" evidence="1">
    <location>
        <begin position="35"/>
        <end position="62"/>
    </location>
</feature>